<sequence length="241" mass="27562">MDEPPLRSQIAHGGLVWRRCSDDYDYLIGGIIARGDQGRRIRMNAWNHFHALWYEKSFQVFDWVEIWEFLSNWAPTFAKVAILFRNFFFILVNNLYASQLGSDCQILDLEMLKNMIKGWQLAVGRISLRRRTKKNAPMANEMITKRIKNYGQGNGCSNNGGVLHGSEEMVTHCLRTMGIGHSVGGYIPCPVSQVSPKLSIERTLPMFNDPHSIFVPAGSLFVNISRYSCLSERTEAYRHTL</sequence>
<dbReference type="AlphaFoldDB" id="A0A7E4UMN8"/>
<keyword evidence="1" id="KW-1185">Reference proteome</keyword>
<organism evidence="1 2">
    <name type="scientific">Panagrellus redivivus</name>
    <name type="common">Microworm</name>
    <dbReference type="NCBI Taxonomy" id="6233"/>
    <lineage>
        <taxon>Eukaryota</taxon>
        <taxon>Metazoa</taxon>
        <taxon>Ecdysozoa</taxon>
        <taxon>Nematoda</taxon>
        <taxon>Chromadorea</taxon>
        <taxon>Rhabditida</taxon>
        <taxon>Tylenchina</taxon>
        <taxon>Panagrolaimomorpha</taxon>
        <taxon>Panagrolaimoidea</taxon>
        <taxon>Panagrolaimidae</taxon>
        <taxon>Panagrellus</taxon>
    </lineage>
</organism>
<evidence type="ECO:0000313" key="2">
    <source>
        <dbReference type="WBParaSite" id="Pan_g10591.t1"/>
    </source>
</evidence>
<dbReference type="WBParaSite" id="Pan_g10591.t1">
    <property type="protein sequence ID" value="Pan_g10591.t1"/>
    <property type="gene ID" value="Pan_g10591"/>
</dbReference>
<name>A0A7E4UMN8_PANRE</name>
<reference evidence="2" key="2">
    <citation type="submission" date="2020-10" db="UniProtKB">
        <authorList>
            <consortium name="WormBaseParasite"/>
        </authorList>
    </citation>
    <scope>IDENTIFICATION</scope>
</reference>
<evidence type="ECO:0000313" key="1">
    <source>
        <dbReference type="Proteomes" id="UP000492821"/>
    </source>
</evidence>
<protein>
    <submittedName>
        <fullName evidence="2">DNA-directed RNA polymerase</fullName>
    </submittedName>
</protein>
<reference evidence="1" key="1">
    <citation type="journal article" date="2013" name="Genetics">
        <title>The draft genome and transcriptome of Panagrellus redivivus are shaped by the harsh demands of a free-living lifestyle.</title>
        <authorList>
            <person name="Srinivasan J."/>
            <person name="Dillman A.R."/>
            <person name="Macchietto M.G."/>
            <person name="Heikkinen L."/>
            <person name="Lakso M."/>
            <person name="Fracchia K.M."/>
            <person name="Antoshechkin I."/>
            <person name="Mortazavi A."/>
            <person name="Wong G."/>
            <person name="Sternberg P.W."/>
        </authorList>
    </citation>
    <scope>NUCLEOTIDE SEQUENCE [LARGE SCALE GENOMIC DNA]</scope>
    <source>
        <strain evidence="1">MT8872</strain>
    </source>
</reference>
<accession>A0A7E4UMN8</accession>
<proteinExistence type="predicted"/>
<dbReference type="Proteomes" id="UP000492821">
    <property type="component" value="Unassembled WGS sequence"/>
</dbReference>